<protein>
    <submittedName>
        <fullName evidence="2">Uncharacterized protein</fullName>
    </submittedName>
</protein>
<dbReference type="AlphaFoldDB" id="A0A0K0F1A6"/>
<keyword evidence="1" id="KW-1185">Reference proteome</keyword>
<reference evidence="1" key="1">
    <citation type="submission" date="2014-07" db="EMBL/GenBank/DDBJ databases">
        <authorList>
            <person name="Martin A.A"/>
            <person name="De Silva N."/>
        </authorList>
    </citation>
    <scope>NUCLEOTIDE SEQUENCE</scope>
</reference>
<dbReference type="Proteomes" id="UP000035680">
    <property type="component" value="Unassembled WGS sequence"/>
</dbReference>
<reference evidence="2" key="2">
    <citation type="submission" date="2015-08" db="UniProtKB">
        <authorList>
            <consortium name="WormBaseParasite"/>
        </authorList>
    </citation>
    <scope>IDENTIFICATION</scope>
</reference>
<evidence type="ECO:0000313" key="2">
    <source>
        <dbReference type="WBParaSite" id="SVE_0257600.1"/>
    </source>
</evidence>
<evidence type="ECO:0000313" key="1">
    <source>
        <dbReference type="Proteomes" id="UP000035680"/>
    </source>
</evidence>
<name>A0A0K0F1A6_STRVS</name>
<dbReference type="WBParaSite" id="SVE_0257600.1">
    <property type="protein sequence ID" value="SVE_0257600.1"/>
    <property type="gene ID" value="SVE_0257600"/>
</dbReference>
<organism evidence="1 2">
    <name type="scientific">Strongyloides venezuelensis</name>
    <name type="common">Threadworm</name>
    <dbReference type="NCBI Taxonomy" id="75913"/>
    <lineage>
        <taxon>Eukaryota</taxon>
        <taxon>Metazoa</taxon>
        <taxon>Ecdysozoa</taxon>
        <taxon>Nematoda</taxon>
        <taxon>Chromadorea</taxon>
        <taxon>Rhabditida</taxon>
        <taxon>Tylenchina</taxon>
        <taxon>Panagrolaimomorpha</taxon>
        <taxon>Strongyloidoidea</taxon>
        <taxon>Strongyloididae</taxon>
        <taxon>Strongyloides</taxon>
    </lineage>
</organism>
<sequence>MSLIDVGYACCFNESKTEDPHSGDNIFYYDNMNINTGSYNGLPHNILRNLLNSSLIVCHVFQLMIY</sequence>
<accession>A0A0K0F1A6</accession>
<proteinExistence type="predicted"/>